<dbReference type="AlphaFoldDB" id="A0A917E3K3"/>
<dbReference type="InterPro" id="IPR007168">
    <property type="entry name" value="Phageshock_PspC_N"/>
</dbReference>
<feature type="compositionally biased region" description="Polar residues" evidence="7">
    <location>
        <begin position="100"/>
        <end position="118"/>
    </location>
</feature>
<dbReference type="PANTHER" id="PTHR33885:SF3">
    <property type="entry name" value="PHAGE SHOCK PROTEIN C"/>
    <property type="match status" value="1"/>
</dbReference>
<proteinExistence type="predicted"/>
<keyword evidence="11" id="KW-1185">Reference proteome</keyword>
<feature type="domain" description="Phage shock protein PspC N-terminal" evidence="9">
    <location>
        <begin position="2"/>
        <end position="60"/>
    </location>
</feature>
<keyword evidence="3 8" id="KW-0812">Transmembrane</keyword>
<keyword evidence="4 8" id="KW-1133">Transmembrane helix</keyword>
<protein>
    <recommendedName>
        <fullName evidence="9">Phage shock protein PspC N-terminal domain-containing protein</fullName>
    </recommendedName>
</protein>
<dbReference type="GO" id="GO:0005886">
    <property type="term" value="C:plasma membrane"/>
    <property type="evidence" value="ECO:0007669"/>
    <property type="project" value="UniProtKB-SubCell"/>
</dbReference>
<evidence type="ECO:0000256" key="6">
    <source>
        <dbReference type="SAM" id="Coils"/>
    </source>
</evidence>
<name>A0A917E3K3_9BACL</name>
<evidence type="ECO:0000313" key="11">
    <source>
        <dbReference type="Proteomes" id="UP000612456"/>
    </source>
</evidence>
<evidence type="ECO:0000256" key="2">
    <source>
        <dbReference type="ARBA" id="ARBA00022475"/>
    </source>
</evidence>
<comment type="subcellular location">
    <subcellularLocation>
        <location evidence="1">Cell membrane</location>
        <topology evidence="1">Single-pass membrane protein</topology>
    </subcellularLocation>
</comment>
<dbReference type="Pfam" id="PF04024">
    <property type="entry name" value="PspC"/>
    <property type="match status" value="1"/>
</dbReference>
<keyword evidence="5 8" id="KW-0472">Membrane</keyword>
<feature type="transmembrane region" description="Helical" evidence="8">
    <location>
        <begin position="33"/>
        <end position="57"/>
    </location>
</feature>
<dbReference type="EMBL" id="BMHP01000016">
    <property type="protein sequence ID" value="GGE01544.1"/>
    <property type="molecule type" value="Genomic_DNA"/>
</dbReference>
<feature type="coiled-coil region" evidence="6">
    <location>
        <begin position="142"/>
        <end position="169"/>
    </location>
</feature>
<evidence type="ECO:0000256" key="1">
    <source>
        <dbReference type="ARBA" id="ARBA00004162"/>
    </source>
</evidence>
<keyword evidence="6" id="KW-0175">Coiled coil</keyword>
<dbReference type="PANTHER" id="PTHR33885">
    <property type="entry name" value="PHAGE SHOCK PROTEIN C"/>
    <property type="match status" value="1"/>
</dbReference>
<keyword evidence="2" id="KW-1003">Cell membrane</keyword>
<evidence type="ECO:0000313" key="10">
    <source>
        <dbReference type="EMBL" id="GGE01544.1"/>
    </source>
</evidence>
<reference evidence="10" key="2">
    <citation type="submission" date="2020-09" db="EMBL/GenBank/DDBJ databases">
        <authorList>
            <person name="Sun Q."/>
            <person name="Zhou Y."/>
        </authorList>
    </citation>
    <scope>NUCLEOTIDE SEQUENCE</scope>
    <source>
        <strain evidence="10">CGMCC 1.15178</strain>
    </source>
</reference>
<evidence type="ECO:0000256" key="8">
    <source>
        <dbReference type="SAM" id="Phobius"/>
    </source>
</evidence>
<reference evidence="10" key="1">
    <citation type="journal article" date="2014" name="Int. J. Syst. Evol. Microbiol.">
        <title>Complete genome sequence of Corynebacterium casei LMG S-19264T (=DSM 44701T), isolated from a smear-ripened cheese.</title>
        <authorList>
            <consortium name="US DOE Joint Genome Institute (JGI-PGF)"/>
            <person name="Walter F."/>
            <person name="Albersmeier A."/>
            <person name="Kalinowski J."/>
            <person name="Ruckert C."/>
        </authorList>
    </citation>
    <scope>NUCLEOTIDE SEQUENCE</scope>
    <source>
        <strain evidence="10">CGMCC 1.15178</strain>
    </source>
</reference>
<dbReference type="InterPro" id="IPR052027">
    <property type="entry name" value="PspC"/>
</dbReference>
<evidence type="ECO:0000256" key="5">
    <source>
        <dbReference type="ARBA" id="ARBA00023136"/>
    </source>
</evidence>
<feature type="region of interest" description="Disordered" evidence="7">
    <location>
        <begin position="90"/>
        <end position="139"/>
    </location>
</feature>
<dbReference type="Proteomes" id="UP000612456">
    <property type="component" value="Unassembled WGS sequence"/>
</dbReference>
<evidence type="ECO:0000256" key="4">
    <source>
        <dbReference type="ARBA" id="ARBA00022989"/>
    </source>
</evidence>
<organism evidence="10 11">
    <name type="scientific">Paenibacillus nasutitermitis</name>
    <dbReference type="NCBI Taxonomy" id="1652958"/>
    <lineage>
        <taxon>Bacteria</taxon>
        <taxon>Bacillati</taxon>
        <taxon>Bacillota</taxon>
        <taxon>Bacilli</taxon>
        <taxon>Bacillales</taxon>
        <taxon>Paenibacillaceae</taxon>
        <taxon>Paenibacillus</taxon>
    </lineage>
</organism>
<evidence type="ECO:0000256" key="7">
    <source>
        <dbReference type="SAM" id="MobiDB-lite"/>
    </source>
</evidence>
<evidence type="ECO:0000256" key="3">
    <source>
        <dbReference type="ARBA" id="ARBA00022692"/>
    </source>
</evidence>
<comment type="caution">
    <text evidence="10">The sequence shown here is derived from an EMBL/GenBank/DDBJ whole genome shotgun (WGS) entry which is preliminary data.</text>
</comment>
<evidence type="ECO:0000259" key="9">
    <source>
        <dbReference type="Pfam" id="PF04024"/>
    </source>
</evidence>
<gene>
    <name evidence="10" type="ORF">GCM10010911_70560</name>
</gene>
<dbReference type="RefSeq" id="WP_189000644.1">
    <property type="nucleotide sequence ID" value="NZ_BMHP01000016.1"/>
</dbReference>
<sequence length="171" mass="18072">MKKLYRSRRDKKLFGLCGGIAEMLNVDATLLRILLIVLTVFTSGALILVYILAGLVVPKEPTPYNGFGPGGFGPGPGGYGGGNYNGGWNNGNGAGGYHSNPGQGQSYNGSYANTNTNIPPSGQQGGPAGWQQGQPGPSNIDAMMEELEIKALRREVEELKAKLAKQEKGEF</sequence>
<accession>A0A917E3K3</accession>